<reference evidence="8" key="1">
    <citation type="submission" date="2016-10" db="EMBL/GenBank/DDBJ databases">
        <authorList>
            <person name="Varghese N."/>
            <person name="Submissions S."/>
        </authorList>
    </citation>
    <scope>NUCLEOTIDE SEQUENCE [LARGE SCALE GENOMIC DNA]</scope>
    <source>
        <strain evidence="8">DSM 13234</strain>
    </source>
</reference>
<dbReference type="AlphaFoldDB" id="A0A1H6HCD8"/>
<feature type="transmembrane region" description="Helical" evidence="5">
    <location>
        <begin position="239"/>
        <end position="258"/>
    </location>
</feature>
<dbReference type="Pfam" id="PF00892">
    <property type="entry name" value="EamA"/>
    <property type="match status" value="2"/>
</dbReference>
<evidence type="ECO:0000256" key="4">
    <source>
        <dbReference type="ARBA" id="ARBA00023136"/>
    </source>
</evidence>
<proteinExistence type="predicted"/>
<keyword evidence="8" id="KW-1185">Reference proteome</keyword>
<evidence type="ECO:0000256" key="2">
    <source>
        <dbReference type="ARBA" id="ARBA00022692"/>
    </source>
</evidence>
<organism evidence="7 8">
    <name type="scientific">Magnetospirillum fulvum</name>
    <name type="common">Rhodospirillum fulvum</name>
    <dbReference type="NCBI Taxonomy" id="1082"/>
    <lineage>
        <taxon>Bacteria</taxon>
        <taxon>Pseudomonadati</taxon>
        <taxon>Pseudomonadota</taxon>
        <taxon>Alphaproteobacteria</taxon>
        <taxon>Rhodospirillales</taxon>
        <taxon>Rhodospirillaceae</taxon>
        <taxon>Magnetospirillum</taxon>
    </lineage>
</organism>
<dbReference type="PANTHER" id="PTHR32322">
    <property type="entry name" value="INNER MEMBRANE TRANSPORTER"/>
    <property type="match status" value="1"/>
</dbReference>
<feature type="domain" description="EamA" evidence="6">
    <location>
        <begin position="146"/>
        <end position="279"/>
    </location>
</feature>
<evidence type="ECO:0000313" key="8">
    <source>
        <dbReference type="Proteomes" id="UP000182983"/>
    </source>
</evidence>
<dbReference type="SUPFAM" id="SSF103481">
    <property type="entry name" value="Multidrug resistance efflux transporter EmrE"/>
    <property type="match status" value="2"/>
</dbReference>
<sequence>MTAPRMSPADWAGALAVAILWGGNVIAVKVAVETLPPFLLMGIRFSIVALLLAPFFRPRRAQVPGLLALAMVLGVGHFGLMFLAISGMDAATAAVAVQMTIPFSALLAWLVYREALGWARTLGVGLAFAGILLLAGEPHATGLWPLAVMAVSTLCWAVSNVMIKRVGLIDPLTINGWVALFAAPVLFVCSALFEQGQAEAIAATGLVGWAGLAYTVIGASLVAYTLWYWLVRRHSLNRIVPFTLLGPAVGITGGVLLLGEPLTWQKLVGGLLTVGGVAAVQMWSGKRKTGAES</sequence>
<dbReference type="GO" id="GO:0016020">
    <property type="term" value="C:membrane"/>
    <property type="evidence" value="ECO:0007669"/>
    <property type="project" value="UniProtKB-SubCell"/>
</dbReference>
<dbReference type="EMBL" id="FNWO01000004">
    <property type="protein sequence ID" value="SEH31788.1"/>
    <property type="molecule type" value="Genomic_DNA"/>
</dbReference>
<accession>A0A1H6HCD8</accession>
<keyword evidence="4 5" id="KW-0472">Membrane</keyword>
<feature type="transmembrane region" description="Helical" evidence="5">
    <location>
        <begin position="37"/>
        <end position="56"/>
    </location>
</feature>
<protein>
    <submittedName>
        <fullName evidence="7">O-acetylserine/cysteine efflux transporter</fullName>
    </submittedName>
</protein>
<dbReference type="InterPro" id="IPR000620">
    <property type="entry name" value="EamA_dom"/>
</dbReference>
<feature type="transmembrane region" description="Helical" evidence="5">
    <location>
        <begin position="91"/>
        <end position="111"/>
    </location>
</feature>
<dbReference type="Proteomes" id="UP000182983">
    <property type="component" value="Unassembled WGS sequence"/>
</dbReference>
<keyword evidence="3 5" id="KW-1133">Transmembrane helix</keyword>
<evidence type="ECO:0000259" key="6">
    <source>
        <dbReference type="Pfam" id="PF00892"/>
    </source>
</evidence>
<evidence type="ECO:0000256" key="1">
    <source>
        <dbReference type="ARBA" id="ARBA00004141"/>
    </source>
</evidence>
<feature type="domain" description="EamA" evidence="6">
    <location>
        <begin position="14"/>
        <end position="134"/>
    </location>
</feature>
<evidence type="ECO:0000256" key="5">
    <source>
        <dbReference type="SAM" id="Phobius"/>
    </source>
</evidence>
<feature type="transmembrane region" description="Helical" evidence="5">
    <location>
        <begin position="142"/>
        <end position="162"/>
    </location>
</feature>
<dbReference type="Gene3D" id="1.10.3730.20">
    <property type="match status" value="2"/>
</dbReference>
<name>A0A1H6HCD8_MAGFU</name>
<dbReference type="PANTHER" id="PTHR32322:SF9">
    <property type="entry name" value="AMINO-ACID METABOLITE EFFLUX PUMP-RELATED"/>
    <property type="match status" value="1"/>
</dbReference>
<comment type="subcellular location">
    <subcellularLocation>
        <location evidence="1">Membrane</location>
        <topology evidence="1">Multi-pass membrane protein</topology>
    </subcellularLocation>
</comment>
<feature type="transmembrane region" description="Helical" evidence="5">
    <location>
        <begin position="264"/>
        <end position="283"/>
    </location>
</feature>
<dbReference type="RefSeq" id="WP_083386642.1">
    <property type="nucleotide sequence ID" value="NZ_FNWO01000004.1"/>
</dbReference>
<keyword evidence="2 5" id="KW-0812">Transmembrane</keyword>
<gene>
    <name evidence="7" type="ORF">SAMN04244559_01129</name>
</gene>
<feature type="transmembrane region" description="Helical" evidence="5">
    <location>
        <begin position="174"/>
        <end position="193"/>
    </location>
</feature>
<evidence type="ECO:0000256" key="3">
    <source>
        <dbReference type="ARBA" id="ARBA00022989"/>
    </source>
</evidence>
<feature type="transmembrane region" description="Helical" evidence="5">
    <location>
        <begin position="118"/>
        <end position="136"/>
    </location>
</feature>
<feature type="transmembrane region" description="Helical" evidence="5">
    <location>
        <begin position="205"/>
        <end position="227"/>
    </location>
</feature>
<dbReference type="OrthoDB" id="7158585at2"/>
<dbReference type="InterPro" id="IPR037185">
    <property type="entry name" value="EmrE-like"/>
</dbReference>
<dbReference type="InterPro" id="IPR050638">
    <property type="entry name" value="AA-Vitamin_Transporters"/>
</dbReference>
<evidence type="ECO:0000313" key="7">
    <source>
        <dbReference type="EMBL" id="SEH31788.1"/>
    </source>
</evidence>
<feature type="transmembrane region" description="Helical" evidence="5">
    <location>
        <begin position="63"/>
        <end position="85"/>
    </location>
</feature>